<feature type="region of interest" description="Disordered" evidence="1">
    <location>
        <begin position="1"/>
        <end position="83"/>
    </location>
</feature>
<feature type="compositionally biased region" description="Basic and acidic residues" evidence="1">
    <location>
        <begin position="1"/>
        <end position="12"/>
    </location>
</feature>
<evidence type="ECO:0000313" key="2">
    <source>
        <dbReference type="EMBL" id="MFD1719798.1"/>
    </source>
</evidence>
<evidence type="ECO:0008006" key="4">
    <source>
        <dbReference type="Google" id="ProtNLM"/>
    </source>
</evidence>
<accession>A0ABW4L8L6</accession>
<dbReference type="Proteomes" id="UP001597277">
    <property type="component" value="Unassembled WGS sequence"/>
</dbReference>
<evidence type="ECO:0000313" key="3">
    <source>
        <dbReference type="Proteomes" id="UP001597277"/>
    </source>
</evidence>
<gene>
    <name evidence="2" type="ORF">ACFSE6_18300</name>
</gene>
<evidence type="ECO:0000256" key="1">
    <source>
        <dbReference type="SAM" id="MobiDB-lite"/>
    </source>
</evidence>
<comment type="caution">
    <text evidence="2">The sequence shown here is derived from an EMBL/GenBank/DDBJ whole genome shotgun (WGS) entry which is preliminary data.</text>
</comment>
<reference evidence="3" key="1">
    <citation type="journal article" date="2019" name="Int. J. Syst. Evol. Microbiol.">
        <title>The Global Catalogue of Microorganisms (GCM) 10K type strain sequencing project: providing services to taxonomists for standard genome sequencing and annotation.</title>
        <authorList>
            <consortium name="The Broad Institute Genomics Platform"/>
            <consortium name="The Broad Institute Genome Sequencing Center for Infectious Disease"/>
            <person name="Wu L."/>
            <person name="Ma J."/>
        </authorList>
    </citation>
    <scope>NUCLEOTIDE SEQUENCE [LARGE SCALE GENOMIC DNA]</scope>
    <source>
        <strain evidence="3">JCM 17130</strain>
    </source>
</reference>
<keyword evidence="3" id="KW-1185">Reference proteome</keyword>
<sequence>MNRHDPTRRPDLVTEALVHRGLVQPDADDEERRQRDVLSGGRASGAPKTDVERFANDNELVGAGPDEEEDFVYGRSRDDGSAA</sequence>
<proteinExistence type="predicted"/>
<name>A0ABW4L8L6_9MICO</name>
<dbReference type="RefSeq" id="WP_388010814.1">
    <property type="nucleotide sequence ID" value="NZ_JBHUEE010000014.1"/>
</dbReference>
<dbReference type="EMBL" id="JBHUEE010000014">
    <property type="protein sequence ID" value="MFD1719798.1"/>
    <property type="molecule type" value="Genomic_DNA"/>
</dbReference>
<protein>
    <recommendedName>
        <fullName evidence="4">DUF3073 family protein</fullName>
    </recommendedName>
</protein>
<organism evidence="2 3">
    <name type="scientific">Georgenia deserti</name>
    <dbReference type="NCBI Taxonomy" id="2093781"/>
    <lineage>
        <taxon>Bacteria</taxon>
        <taxon>Bacillati</taxon>
        <taxon>Actinomycetota</taxon>
        <taxon>Actinomycetes</taxon>
        <taxon>Micrococcales</taxon>
        <taxon>Bogoriellaceae</taxon>
        <taxon>Georgenia</taxon>
    </lineage>
</organism>